<organism evidence="2 3">
    <name type="scientific">Tothia fuscella</name>
    <dbReference type="NCBI Taxonomy" id="1048955"/>
    <lineage>
        <taxon>Eukaryota</taxon>
        <taxon>Fungi</taxon>
        <taxon>Dikarya</taxon>
        <taxon>Ascomycota</taxon>
        <taxon>Pezizomycotina</taxon>
        <taxon>Dothideomycetes</taxon>
        <taxon>Pleosporomycetidae</taxon>
        <taxon>Venturiales</taxon>
        <taxon>Cylindrosympodiaceae</taxon>
        <taxon>Tothia</taxon>
    </lineage>
</organism>
<evidence type="ECO:0008006" key="4">
    <source>
        <dbReference type="Google" id="ProtNLM"/>
    </source>
</evidence>
<evidence type="ECO:0000256" key="1">
    <source>
        <dbReference type="SAM" id="MobiDB-lite"/>
    </source>
</evidence>
<dbReference type="EMBL" id="MU007109">
    <property type="protein sequence ID" value="KAF2420523.1"/>
    <property type="molecule type" value="Genomic_DNA"/>
</dbReference>
<keyword evidence="3" id="KW-1185">Reference proteome</keyword>
<proteinExistence type="predicted"/>
<accession>A0A9P4TSK5</accession>
<comment type="caution">
    <text evidence="2">The sequence shown here is derived from an EMBL/GenBank/DDBJ whole genome shotgun (WGS) entry which is preliminary data.</text>
</comment>
<evidence type="ECO:0000313" key="3">
    <source>
        <dbReference type="Proteomes" id="UP000800235"/>
    </source>
</evidence>
<feature type="region of interest" description="Disordered" evidence="1">
    <location>
        <begin position="193"/>
        <end position="269"/>
    </location>
</feature>
<protein>
    <recommendedName>
        <fullName evidence="4">SprT-like domain-containing protein</fullName>
    </recommendedName>
</protein>
<gene>
    <name evidence="2" type="ORF">EJ08DRAFT_683325</name>
</gene>
<evidence type="ECO:0000313" key="2">
    <source>
        <dbReference type="EMBL" id="KAF2420523.1"/>
    </source>
</evidence>
<dbReference type="Proteomes" id="UP000800235">
    <property type="component" value="Unassembled WGS sequence"/>
</dbReference>
<name>A0A9P4TSK5_9PEZI</name>
<sequence>MSSTTTLFHTKEILEVMPPKRITLAPQTAGSSRNPTTRRSKASTSYIHYYEPISLVHLPFPTIQIDPVACLNTRRLNNLEHIGELEIILGTLLHEMCHTYIELFTCHGNFKGGCSTCGISKKCRSKNCEDIYQLGLGVTGHGRAWCMLIKALEDNVERLLGIKTNFRNWADLDKDKQDEVRKSIANFTGVVLATPNPKTTLPTPRATPEPEPRDLDTSAPSAPGQIDAEEMNQSIKRAREDRSSGSEDSSDTKKRRLSVTVSIDDMEID</sequence>
<reference evidence="2" key="1">
    <citation type="journal article" date="2020" name="Stud. Mycol.">
        <title>101 Dothideomycetes genomes: a test case for predicting lifestyles and emergence of pathogens.</title>
        <authorList>
            <person name="Haridas S."/>
            <person name="Albert R."/>
            <person name="Binder M."/>
            <person name="Bloem J."/>
            <person name="Labutti K."/>
            <person name="Salamov A."/>
            <person name="Andreopoulos B."/>
            <person name="Baker S."/>
            <person name="Barry K."/>
            <person name="Bills G."/>
            <person name="Bluhm B."/>
            <person name="Cannon C."/>
            <person name="Castanera R."/>
            <person name="Culley D."/>
            <person name="Daum C."/>
            <person name="Ezra D."/>
            <person name="Gonzalez J."/>
            <person name="Henrissat B."/>
            <person name="Kuo A."/>
            <person name="Liang C."/>
            <person name="Lipzen A."/>
            <person name="Lutzoni F."/>
            <person name="Magnuson J."/>
            <person name="Mondo S."/>
            <person name="Nolan M."/>
            <person name="Ohm R."/>
            <person name="Pangilinan J."/>
            <person name="Park H.-J."/>
            <person name="Ramirez L."/>
            <person name="Alfaro M."/>
            <person name="Sun H."/>
            <person name="Tritt A."/>
            <person name="Yoshinaga Y."/>
            <person name="Zwiers L.-H."/>
            <person name="Turgeon B."/>
            <person name="Goodwin S."/>
            <person name="Spatafora J."/>
            <person name="Crous P."/>
            <person name="Grigoriev I."/>
        </authorList>
    </citation>
    <scope>NUCLEOTIDE SEQUENCE</scope>
    <source>
        <strain evidence="2">CBS 130266</strain>
    </source>
</reference>
<dbReference type="AlphaFoldDB" id="A0A9P4TSK5"/>